<gene>
    <name evidence="2" type="ORF">SAMN05192564_106244</name>
</gene>
<dbReference type="Proteomes" id="UP000198638">
    <property type="component" value="Unassembled WGS sequence"/>
</dbReference>
<accession>A0A1H4GQZ0</accession>
<evidence type="ECO:0000313" key="3">
    <source>
        <dbReference type="Proteomes" id="UP000198638"/>
    </source>
</evidence>
<sequence>MSPGERAENLISDFGITSPEELDVVAFAYDAGLEIEFDELDGCDATLLGFENRAIATIRPSNVGRERFSIGHELGHWEMHRGRSFRCRVDDPGETLASNSEHEKHADEYAAHLLMPRPLLMPMVKSVGRPGFKHINEFSEIFQTSRTATCIRVAQIDTLPLIVACYRGNDLRWHSRAPDVPKRWFIKRRLDEDSLAYDVLQYGKEMQGKQPAEVWFDDDGADAYEVMEHSARGRDGEVLVLIYLTDVEMMTAQSNRSRGAEDSFGFGGGYLKGRR</sequence>
<name>A0A1H4GQZ0_9BURK</name>
<reference evidence="3" key="1">
    <citation type="submission" date="2016-10" db="EMBL/GenBank/DDBJ databases">
        <authorList>
            <person name="Varghese N."/>
            <person name="Submissions S."/>
        </authorList>
    </citation>
    <scope>NUCLEOTIDE SEQUENCE [LARGE SCALE GENOMIC DNA]</scope>
    <source>
        <strain evidence="3">LMG 24000</strain>
    </source>
</reference>
<dbReference type="STRING" id="83784.SAMN05192564_106244"/>
<evidence type="ECO:0000259" key="1">
    <source>
        <dbReference type="Pfam" id="PF06114"/>
    </source>
</evidence>
<organism evidence="2 3">
    <name type="scientific">Paraburkholderia sartisoli</name>
    <dbReference type="NCBI Taxonomy" id="83784"/>
    <lineage>
        <taxon>Bacteria</taxon>
        <taxon>Pseudomonadati</taxon>
        <taxon>Pseudomonadota</taxon>
        <taxon>Betaproteobacteria</taxon>
        <taxon>Burkholderiales</taxon>
        <taxon>Burkholderiaceae</taxon>
        <taxon>Paraburkholderia</taxon>
    </lineage>
</organism>
<dbReference type="AlphaFoldDB" id="A0A1H4GQZ0"/>
<dbReference type="PANTHER" id="PTHR43236:SF2">
    <property type="entry name" value="BLL0069 PROTEIN"/>
    <property type="match status" value="1"/>
</dbReference>
<dbReference type="Gene3D" id="1.10.10.2910">
    <property type="match status" value="1"/>
</dbReference>
<evidence type="ECO:0000313" key="2">
    <source>
        <dbReference type="EMBL" id="SEB11751.1"/>
    </source>
</evidence>
<keyword evidence="3" id="KW-1185">Reference proteome</keyword>
<dbReference type="InterPro" id="IPR052345">
    <property type="entry name" value="Rad_response_metalloprotease"/>
</dbReference>
<proteinExistence type="predicted"/>
<dbReference type="EMBL" id="FNRQ01000006">
    <property type="protein sequence ID" value="SEB11751.1"/>
    <property type="molecule type" value="Genomic_DNA"/>
</dbReference>
<feature type="domain" description="IrrE N-terminal-like" evidence="1">
    <location>
        <begin position="63"/>
        <end position="152"/>
    </location>
</feature>
<dbReference type="OrthoDB" id="9794834at2"/>
<dbReference type="PANTHER" id="PTHR43236">
    <property type="entry name" value="ANTITOXIN HIGA1"/>
    <property type="match status" value="1"/>
</dbReference>
<dbReference type="Pfam" id="PF06114">
    <property type="entry name" value="Peptidase_M78"/>
    <property type="match status" value="1"/>
</dbReference>
<protein>
    <recommendedName>
        <fullName evidence="1">IrrE N-terminal-like domain-containing protein</fullName>
    </recommendedName>
</protein>
<dbReference type="RefSeq" id="WP_090535534.1">
    <property type="nucleotide sequence ID" value="NZ_FNRQ01000006.1"/>
</dbReference>
<dbReference type="InterPro" id="IPR010359">
    <property type="entry name" value="IrrE_HExxH"/>
</dbReference>